<reference evidence="2" key="1">
    <citation type="submission" date="2018-12" db="EMBL/GenBank/DDBJ databases">
        <title>A new species of lactobacillus.</title>
        <authorList>
            <person name="Jian Y."/>
            <person name="Xin L."/>
            <person name="Hong Z.J."/>
            <person name="Ming L.Z."/>
            <person name="Hong X.Z."/>
        </authorList>
    </citation>
    <scope>NUCLEOTIDE SEQUENCE [LARGE SCALE GENOMIC DNA]</scope>
    <source>
        <strain evidence="2">HSLZ-75</strain>
    </source>
</reference>
<gene>
    <name evidence="1" type="ORF">ELX58_04140</name>
</gene>
<keyword evidence="2" id="KW-1185">Reference proteome</keyword>
<dbReference type="EMBL" id="CP034726">
    <property type="protein sequence ID" value="QBP18340.1"/>
    <property type="molecule type" value="Genomic_DNA"/>
</dbReference>
<proteinExistence type="predicted"/>
<dbReference type="AlphaFoldDB" id="A0A4P6ZM77"/>
<dbReference type="Proteomes" id="UP000294321">
    <property type="component" value="Chromosome"/>
</dbReference>
<sequence>MKNTQSFNTPKGLEDVKKNFEACQKAVKQGDHKAAAKYYDAAFQATYLFPPCNVVSSLRNDFTNYQFKNIPGDLKVINDSRDKIRY</sequence>
<accession>A0A4P6ZM77</accession>
<evidence type="ECO:0000313" key="1">
    <source>
        <dbReference type="EMBL" id="QBP18340.1"/>
    </source>
</evidence>
<protein>
    <submittedName>
        <fullName evidence="1">Uncharacterized protein</fullName>
    </submittedName>
</protein>
<dbReference type="RefSeq" id="WP_133441899.1">
    <property type="nucleotide sequence ID" value="NZ_CP034726.1"/>
</dbReference>
<dbReference type="KEGG" id="lji:ELX58_04140"/>
<organism evidence="1 2">
    <name type="scientific">Acetilactobacillus jinshanensis</name>
    <dbReference type="NCBI Taxonomy" id="1720083"/>
    <lineage>
        <taxon>Bacteria</taxon>
        <taxon>Bacillati</taxon>
        <taxon>Bacillota</taxon>
        <taxon>Bacilli</taxon>
        <taxon>Lactobacillales</taxon>
        <taxon>Lactobacillaceae</taxon>
        <taxon>Acetilactobacillus</taxon>
    </lineage>
</organism>
<name>A0A4P6ZM77_9LACO</name>
<evidence type="ECO:0000313" key="2">
    <source>
        <dbReference type="Proteomes" id="UP000294321"/>
    </source>
</evidence>